<evidence type="ECO:0000256" key="10">
    <source>
        <dbReference type="SAM" id="MobiDB-lite"/>
    </source>
</evidence>
<evidence type="ECO:0000256" key="1">
    <source>
        <dbReference type="ARBA" id="ARBA00000448"/>
    </source>
</evidence>
<evidence type="ECO:0000256" key="8">
    <source>
        <dbReference type="ARBA" id="ARBA00023295"/>
    </source>
</evidence>
<keyword evidence="14" id="KW-1185">Reference proteome</keyword>
<reference evidence="13 14" key="1">
    <citation type="journal article" date="2018" name="Mol. Biol. Evol.">
        <title>Broad Genomic Sampling Reveals a Smut Pathogenic Ancestry of the Fungal Clade Ustilaginomycotina.</title>
        <authorList>
            <person name="Kijpornyongpan T."/>
            <person name="Mondo S.J."/>
            <person name="Barry K."/>
            <person name="Sandor L."/>
            <person name="Lee J."/>
            <person name="Lipzen A."/>
            <person name="Pangilinan J."/>
            <person name="LaButti K."/>
            <person name="Hainaut M."/>
            <person name="Henrissat B."/>
            <person name="Grigoriev I.V."/>
            <person name="Spatafora J.W."/>
            <person name="Aime M.C."/>
        </authorList>
    </citation>
    <scope>NUCLEOTIDE SEQUENCE [LARGE SCALE GENOMIC DNA]</scope>
    <source>
        <strain evidence="13 14">MCA 4198</strain>
    </source>
</reference>
<keyword evidence="11" id="KW-0732">Signal</keyword>
<comment type="similarity">
    <text evidence="3">Belongs to the glycosyl hydrolase 3 family.</text>
</comment>
<organism evidence="13 14">
    <name type="scientific">Acaromyces ingoldii</name>
    <dbReference type="NCBI Taxonomy" id="215250"/>
    <lineage>
        <taxon>Eukaryota</taxon>
        <taxon>Fungi</taxon>
        <taxon>Dikarya</taxon>
        <taxon>Basidiomycota</taxon>
        <taxon>Ustilaginomycotina</taxon>
        <taxon>Exobasidiomycetes</taxon>
        <taxon>Exobasidiales</taxon>
        <taxon>Cryptobasidiaceae</taxon>
        <taxon>Acaromyces</taxon>
    </lineage>
</organism>
<dbReference type="InterPro" id="IPR001764">
    <property type="entry name" value="Glyco_hydro_3_N"/>
</dbReference>
<dbReference type="PRINTS" id="PR00133">
    <property type="entry name" value="GLHYDRLASE3"/>
</dbReference>
<keyword evidence="6" id="KW-0325">Glycoprotein</keyword>
<protein>
    <recommendedName>
        <fullName evidence="4">beta-glucosidase</fullName>
        <ecNumber evidence="4">3.2.1.21</ecNumber>
    </recommendedName>
</protein>
<dbReference type="Gene3D" id="3.20.20.300">
    <property type="entry name" value="Glycoside hydrolase, family 3, N-terminal domain"/>
    <property type="match status" value="1"/>
</dbReference>
<proteinExistence type="inferred from homology"/>
<dbReference type="Pfam" id="PF01915">
    <property type="entry name" value="Glyco_hydro_3_C"/>
    <property type="match status" value="1"/>
</dbReference>
<evidence type="ECO:0000256" key="11">
    <source>
        <dbReference type="SAM" id="SignalP"/>
    </source>
</evidence>
<dbReference type="PANTHER" id="PTHR42715:SF29">
    <property type="entry name" value="BETA-GLUCOSIDASE A-RELATED"/>
    <property type="match status" value="1"/>
</dbReference>
<evidence type="ECO:0000256" key="5">
    <source>
        <dbReference type="ARBA" id="ARBA00022801"/>
    </source>
</evidence>
<evidence type="ECO:0000256" key="3">
    <source>
        <dbReference type="ARBA" id="ARBA00005336"/>
    </source>
</evidence>
<dbReference type="InterPro" id="IPR002772">
    <property type="entry name" value="Glyco_hydro_3_C"/>
</dbReference>
<name>A0A316YPF2_9BASI</name>
<dbReference type="InterPro" id="IPR017853">
    <property type="entry name" value="GH"/>
</dbReference>
<evidence type="ECO:0000256" key="2">
    <source>
        <dbReference type="ARBA" id="ARBA00004987"/>
    </source>
</evidence>
<keyword evidence="8" id="KW-0326">Glycosidase</keyword>
<dbReference type="SMART" id="SM01217">
    <property type="entry name" value="Fn3_like"/>
    <property type="match status" value="1"/>
</dbReference>
<dbReference type="InterPro" id="IPR026891">
    <property type="entry name" value="Fn3-like"/>
</dbReference>
<evidence type="ECO:0000313" key="14">
    <source>
        <dbReference type="Proteomes" id="UP000245768"/>
    </source>
</evidence>
<evidence type="ECO:0000256" key="9">
    <source>
        <dbReference type="ARBA" id="ARBA00023326"/>
    </source>
</evidence>
<dbReference type="EC" id="3.2.1.21" evidence="4"/>
<dbReference type="GO" id="GO:0009251">
    <property type="term" value="P:glucan catabolic process"/>
    <property type="evidence" value="ECO:0007669"/>
    <property type="project" value="TreeGrafter"/>
</dbReference>
<dbReference type="InterPro" id="IPR036881">
    <property type="entry name" value="Glyco_hydro_3_C_sf"/>
</dbReference>
<dbReference type="GeneID" id="37042790"/>
<keyword evidence="5" id="KW-0378">Hydrolase</keyword>
<dbReference type="OrthoDB" id="416222at2759"/>
<dbReference type="Pfam" id="PF14310">
    <property type="entry name" value="Fn3-like"/>
    <property type="match status" value="1"/>
</dbReference>
<dbReference type="EMBL" id="KZ819635">
    <property type="protein sequence ID" value="PWN91111.1"/>
    <property type="molecule type" value="Genomic_DNA"/>
</dbReference>
<feature type="compositionally biased region" description="Low complexity" evidence="10">
    <location>
        <begin position="55"/>
        <end position="72"/>
    </location>
</feature>
<feature type="domain" description="Fibronectin type III-like" evidence="12">
    <location>
        <begin position="863"/>
        <end position="933"/>
    </location>
</feature>
<dbReference type="InterPro" id="IPR050288">
    <property type="entry name" value="Cellulose_deg_GH3"/>
</dbReference>
<keyword evidence="7" id="KW-0119">Carbohydrate metabolism</keyword>
<evidence type="ECO:0000256" key="7">
    <source>
        <dbReference type="ARBA" id="ARBA00023277"/>
    </source>
</evidence>
<keyword evidence="9" id="KW-0624">Polysaccharide degradation</keyword>
<dbReference type="GO" id="GO:0008422">
    <property type="term" value="F:beta-glucosidase activity"/>
    <property type="evidence" value="ECO:0007669"/>
    <property type="project" value="UniProtKB-EC"/>
</dbReference>
<dbReference type="Gene3D" id="3.40.50.1700">
    <property type="entry name" value="Glycoside hydrolase family 3 C-terminal domain"/>
    <property type="match status" value="1"/>
</dbReference>
<comment type="pathway">
    <text evidence="2">Glycan metabolism; cellulose degradation.</text>
</comment>
<dbReference type="STRING" id="215250.A0A316YPF2"/>
<evidence type="ECO:0000313" key="13">
    <source>
        <dbReference type="EMBL" id="PWN91111.1"/>
    </source>
</evidence>
<dbReference type="InterPro" id="IPR013783">
    <property type="entry name" value="Ig-like_fold"/>
</dbReference>
<dbReference type="SUPFAM" id="SSF52279">
    <property type="entry name" value="Beta-D-glucan exohydrolase, C-terminal domain"/>
    <property type="match status" value="1"/>
</dbReference>
<dbReference type="FunFam" id="3.20.20.300:FF:000002">
    <property type="entry name" value="Probable beta-glucosidase"/>
    <property type="match status" value="1"/>
</dbReference>
<dbReference type="AlphaFoldDB" id="A0A316YPF2"/>
<dbReference type="SUPFAM" id="SSF51445">
    <property type="entry name" value="(Trans)glycosidases"/>
    <property type="match status" value="1"/>
</dbReference>
<comment type="catalytic activity">
    <reaction evidence="1">
        <text>Hydrolysis of terminal, non-reducing beta-D-glucosyl residues with release of beta-D-glucose.</text>
        <dbReference type="EC" id="3.2.1.21"/>
    </reaction>
</comment>
<feature type="chain" id="PRO_5016422168" description="beta-glucosidase" evidence="11">
    <location>
        <begin position="31"/>
        <end position="946"/>
    </location>
</feature>
<dbReference type="InParanoid" id="A0A316YPF2"/>
<gene>
    <name evidence="13" type="ORF">FA10DRAFT_264997</name>
</gene>
<dbReference type="RefSeq" id="XP_025378309.1">
    <property type="nucleotide sequence ID" value="XM_025520874.1"/>
</dbReference>
<dbReference type="FunFam" id="3.40.50.1700:FF:000003">
    <property type="entry name" value="Probable beta-glucosidase"/>
    <property type="match status" value="1"/>
</dbReference>
<sequence length="946" mass="101487">MLLAGTSKTWRALLALALAGIAVSAATAAAQVVDLSGPAADVFSRQEAVNATQPASSSNDDNNNGTSAAAAGPDQSVAAAPFPNSYYASLADEGVSVGEFNATSAPKYPSPWMDGSGGWEEAYARARDFVAQLTVPEKVNLTSGTGWQTESCVGQTGAIPRLGFRSLCMQDSPLGMRFGDYNSLFPAGGTVAASFDRKLWYERGQAMGAEFRDKGADVQLGPVVGPLGRSPEGGRGFEGFSPDPVLSGIAGAETVKGMQSQGVMATMKHFILNEQEHFRQVGEATGYGYNITEALSSNIDDATMHELYLWPFADAVRANVASVMCSYTQINNSYGCQNSYTMNHLLKGELGFQGFIMSDWQAQHAGIGGALAGLDMAMPGDTLFDTGDAFYGANLTIGVLNGSMPLWRLDDMATRIMAAYYLVGRDKHQIPITFNSWSYDTFGYQHYISQLGYGLINEHVDVRQEHGHAIRRMAARSTVLLKNVNKTLPLSDKEKFTAVFGSDAGDSPIGPNGCGDRGCDNGTLAAGWGSGSANFPYLVSPLAAIARRSLDKGNGIVQGILDDYAYDEITALAKQASVALVFVNADSGEGYISVDGNEGDRQNLTLWHGGEQLVRNVTASCNNTIVVVHSTGPVLLDGIHDNPNVTALVWAGLPGEQSGNSLVDVLYGDVNPAAKLPFTMGATRQDYGTDLLYKPNNGEAAPQDVYAEGPFIDYRAFDKYNKTPVYEFGYGLSYTKFKYSNLQVEQNYDAPAYESGARWTADAPTVGGTDVGKADSYVFPANFTRQGWQFIYPFLNTTDLKAASGAPDYGADPDTWLPAGARNGSSFELPRAGGAPGGNPRLYDVLFRVTADVTNVGDVVGDDVVQLYVNLGKGPRDAKVALRGFDRLCNMQPGETRTFEANLTRRDLSYWNSTRQDWAISSDTKTVYIGHSSRKLALHQRLPKAK</sequence>
<feature type="signal peptide" evidence="11">
    <location>
        <begin position="1"/>
        <end position="30"/>
    </location>
</feature>
<evidence type="ECO:0000259" key="12">
    <source>
        <dbReference type="SMART" id="SM01217"/>
    </source>
</evidence>
<dbReference type="Gene3D" id="2.60.40.10">
    <property type="entry name" value="Immunoglobulins"/>
    <property type="match status" value="1"/>
</dbReference>
<dbReference type="PANTHER" id="PTHR42715">
    <property type="entry name" value="BETA-GLUCOSIDASE"/>
    <property type="match status" value="1"/>
</dbReference>
<dbReference type="Pfam" id="PF00933">
    <property type="entry name" value="Glyco_hydro_3"/>
    <property type="match status" value="1"/>
</dbReference>
<evidence type="ECO:0000256" key="6">
    <source>
        <dbReference type="ARBA" id="ARBA00023180"/>
    </source>
</evidence>
<dbReference type="Proteomes" id="UP000245768">
    <property type="component" value="Unassembled WGS sequence"/>
</dbReference>
<accession>A0A316YPF2</accession>
<dbReference type="InterPro" id="IPR036962">
    <property type="entry name" value="Glyco_hydro_3_N_sf"/>
</dbReference>
<feature type="region of interest" description="Disordered" evidence="10">
    <location>
        <begin position="47"/>
        <end position="72"/>
    </location>
</feature>
<evidence type="ECO:0000256" key="4">
    <source>
        <dbReference type="ARBA" id="ARBA00012744"/>
    </source>
</evidence>